<dbReference type="AlphaFoldDB" id="A0A5J5EMC1"/>
<gene>
    <name evidence="1" type="ORF">FN846DRAFT_910298</name>
</gene>
<dbReference type="EMBL" id="VXIS01000195">
    <property type="protein sequence ID" value="KAA8897627.1"/>
    <property type="molecule type" value="Genomic_DNA"/>
</dbReference>
<evidence type="ECO:0000313" key="1">
    <source>
        <dbReference type="EMBL" id="KAA8897627.1"/>
    </source>
</evidence>
<dbReference type="InParanoid" id="A0A5J5EMC1"/>
<evidence type="ECO:0000313" key="2">
    <source>
        <dbReference type="Proteomes" id="UP000326924"/>
    </source>
</evidence>
<reference evidence="1 2" key="1">
    <citation type="submission" date="2019-09" db="EMBL/GenBank/DDBJ databases">
        <title>Draft genome of the ectomycorrhizal ascomycete Sphaerosporella brunnea.</title>
        <authorList>
            <consortium name="DOE Joint Genome Institute"/>
            <person name="Benucci G.M."/>
            <person name="Marozzi G."/>
            <person name="Antonielli L."/>
            <person name="Sanchez S."/>
            <person name="Marco P."/>
            <person name="Wang X."/>
            <person name="Falini L.B."/>
            <person name="Barry K."/>
            <person name="Haridas S."/>
            <person name="Lipzen A."/>
            <person name="Labutti K."/>
            <person name="Grigoriev I.V."/>
            <person name="Murat C."/>
            <person name="Martin F."/>
            <person name="Albertini E."/>
            <person name="Donnini D."/>
            <person name="Bonito G."/>
        </authorList>
    </citation>
    <scope>NUCLEOTIDE SEQUENCE [LARGE SCALE GENOMIC DNA]</scope>
    <source>
        <strain evidence="1 2">Sb_GMNB300</strain>
    </source>
</reference>
<comment type="caution">
    <text evidence="1">The sequence shown here is derived from an EMBL/GenBank/DDBJ whole genome shotgun (WGS) entry which is preliminary data.</text>
</comment>
<dbReference type="Proteomes" id="UP000326924">
    <property type="component" value="Unassembled WGS sequence"/>
</dbReference>
<sequence length="368" mass="40943">MSTRTKHALKGTTTLAAAITPSEIQHRPTCSVSQENVSVLTSYDLLPKYRRAIIVPGSPPVWSPPPLPITIPADKGLYSIDPTRLVFPTCPLEPVFRALEITAPHLKLSDFDVISDRRNLRLLYACAGGSTQAFRIDAETAGGKTLLLSVFTGRRVSYAKGTPACGYGMNFEKAFTKRLECSRGSTHHHRVIDYSLGGLRFMVRFEVDACIASKPMTRRYQKRTVTAPTGLKVYVRGALAKPGSIAELKTGRYEAGSLACSDNMAQLWFSQTPILFSGRYKGQGNFETVERKDVIAIGKMKRWEESHAEKLKKLVRLLEMLREAIMAAGDGKFAIVLEKGKPELKIFALDQERYRFGLPEDILAKWKC</sequence>
<keyword evidence="2" id="KW-1185">Reference proteome</keyword>
<dbReference type="PANTHER" id="PTHR35179">
    <property type="entry name" value="PROTEIN CBG02620"/>
    <property type="match status" value="1"/>
</dbReference>
<proteinExistence type="predicted"/>
<protein>
    <recommendedName>
        <fullName evidence="3">Geranylgeranyl pyrophosphate synthetase</fullName>
    </recommendedName>
</protein>
<name>A0A5J5EMC1_9PEZI</name>
<dbReference type="PANTHER" id="PTHR35179:SF2">
    <property type="entry name" value="START DOMAIN-CONTAINING PROTEIN"/>
    <property type="match status" value="1"/>
</dbReference>
<dbReference type="OrthoDB" id="5393654at2759"/>
<evidence type="ECO:0008006" key="3">
    <source>
        <dbReference type="Google" id="ProtNLM"/>
    </source>
</evidence>
<accession>A0A5J5EMC1</accession>
<organism evidence="1 2">
    <name type="scientific">Sphaerosporella brunnea</name>
    <dbReference type="NCBI Taxonomy" id="1250544"/>
    <lineage>
        <taxon>Eukaryota</taxon>
        <taxon>Fungi</taxon>
        <taxon>Dikarya</taxon>
        <taxon>Ascomycota</taxon>
        <taxon>Pezizomycotina</taxon>
        <taxon>Pezizomycetes</taxon>
        <taxon>Pezizales</taxon>
        <taxon>Pyronemataceae</taxon>
        <taxon>Sphaerosporella</taxon>
    </lineage>
</organism>